<feature type="region of interest" description="Disordered" evidence="1">
    <location>
        <begin position="321"/>
        <end position="342"/>
    </location>
</feature>
<evidence type="ECO:0000313" key="4">
    <source>
        <dbReference type="Proteomes" id="UP000433101"/>
    </source>
</evidence>
<name>A0A7X3S792_9HYPH</name>
<feature type="transmembrane region" description="Helical" evidence="2">
    <location>
        <begin position="297"/>
        <end position="315"/>
    </location>
</feature>
<organism evidence="3 4">
    <name type="scientific">Stappia sediminis</name>
    <dbReference type="NCBI Taxonomy" id="2692190"/>
    <lineage>
        <taxon>Bacteria</taxon>
        <taxon>Pseudomonadati</taxon>
        <taxon>Pseudomonadota</taxon>
        <taxon>Alphaproteobacteria</taxon>
        <taxon>Hyphomicrobiales</taxon>
        <taxon>Stappiaceae</taxon>
        <taxon>Stappia</taxon>
    </lineage>
</organism>
<evidence type="ECO:0000313" key="3">
    <source>
        <dbReference type="EMBL" id="MXN64546.1"/>
    </source>
</evidence>
<dbReference type="EMBL" id="WUMV01000002">
    <property type="protein sequence ID" value="MXN64546.1"/>
    <property type="molecule type" value="Genomic_DNA"/>
</dbReference>
<dbReference type="AlphaFoldDB" id="A0A7X3S792"/>
<feature type="compositionally biased region" description="Basic and acidic residues" evidence="1">
    <location>
        <begin position="322"/>
        <end position="332"/>
    </location>
</feature>
<keyword evidence="2" id="KW-1133">Transmembrane helix</keyword>
<proteinExistence type="predicted"/>
<evidence type="ECO:0000256" key="2">
    <source>
        <dbReference type="SAM" id="Phobius"/>
    </source>
</evidence>
<comment type="caution">
    <text evidence="3">The sequence shown here is derived from an EMBL/GenBank/DDBJ whole genome shotgun (WGS) entry which is preliminary data.</text>
</comment>
<reference evidence="3 4" key="1">
    <citation type="submission" date="2019-12" db="EMBL/GenBank/DDBJ databases">
        <authorList>
            <person name="Li M."/>
        </authorList>
    </citation>
    <scope>NUCLEOTIDE SEQUENCE [LARGE SCALE GENOMIC DNA]</scope>
    <source>
        <strain evidence="3 4">GBMRC 2046</strain>
    </source>
</reference>
<keyword evidence="4" id="KW-1185">Reference proteome</keyword>
<accession>A0A7X3S792</accession>
<dbReference type="Proteomes" id="UP000433101">
    <property type="component" value="Unassembled WGS sequence"/>
</dbReference>
<evidence type="ECO:0000256" key="1">
    <source>
        <dbReference type="SAM" id="MobiDB-lite"/>
    </source>
</evidence>
<gene>
    <name evidence="3" type="ORF">GR183_06485</name>
</gene>
<dbReference type="RefSeq" id="WP_160774753.1">
    <property type="nucleotide sequence ID" value="NZ_WUMV01000002.1"/>
</dbReference>
<keyword evidence="2" id="KW-0472">Membrane</keyword>
<keyword evidence="2" id="KW-0812">Transmembrane</keyword>
<sequence length="342" mass="37923">MIGSMGIASIIVLSLLYGSFYYSTYFAKARPPVQEVETNAKKLIVVDKNGEIDLPVLEPLASLRPGREVAIASETMTQAAEYHLEGADTPTADNPKIEDMSREELAQRYRTADGNVRAAVTEELKRRDQRVTKVVGELFPNMQLNREYNVFVVVQRGRKHETAETVPDPADTNAKQTIEPKAITVTTSTWSEVGARLLGANFEIHSDDADERGIDWKTIPDGEKKTFTWVVKPEAEGTLQLTVDLLTRVDFDTETLILEVDKFPKTVTVTVDFWTYVGRFAVGVNTAAETTENVGKAISALFGVTGIGGLWYLFYGRKRPRRDGGQSRHHDAEDGDPPQGEA</sequence>
<protein>
    <submittedName>
        <fullName evidence="3">Uncharacterized protein</fullName>
    </submittedName>
</protein>